<dbReference type="AlphaFoldDB" id="A0A0C2D511"/>
<feature type="compositionally biased region" description="Basic and acidic residues" evidence="1">
    <location>
        <begin position="262"/>
        <end position="280"/>
    </location>
</feature>
<protein>
    <submittedName>
        <fullName evidence="2">Uncharacterized protein</fullName>
    </submittedName>
</protein>
<dbReference type="EMBL" id="JMCC02000032">
    <property type="protein sequence ID" value="KIG16770.1"/>
    <property type="molecule type" value="Genomic_DNA"/>
</dbReference>
<dbReference type="RefSeq" id="WP_052548985.1">
    <property type="nucleotide sequence ID" value="NZ_JMCC02000032.1"/>
</dbReference>
<name>A0A0C2D511_9BACT</name>
<comment type="caution">
    <text evidence="2">The sequence shown here is derived from an EMBL/GenBank/DDBJ whole genome shotgun (WGS) entry which is preliminary data.</text>
</comment>
<dbReference type="Proteomes" id="UP000031599">
    <property type="component" value="Unassembled WGS sequence"/>
</dbReference>
<gene>
    <name evidence="2" type="ORF">DB30_04114</name>
</gene>
<reference evidence="2 3" key="1">
    <citation type="submission" date="2014-12" db="EMBL/GenBank/DDBJ databases">
        <title>Genome assembly of Enhygromyxa salina DSM 15201.</title>
        <authorList>
            <person name="Sharma G."/>
            <person name="Subramanian S."/>
        </authorList>
    </citation>
    <scope>NUCLEOTIDE SEQUENCE [LARGE SCALE GENOMIC DNA]</scope>
    <source>
        <strain evidence="2 3">DSM 15201</strain>
    </source>
</reference>
<organism evidence="2 3">
    <name type="scientific">Enhygromyxa salina</name>
    <dbReference type="NCBI Taxonomy" id="215803"/>
    <lineage>
        <taxon>Bacteria</taxon>
        <taxon>Pseudomonadati</taxon>
        <taxon>Myxococcota</taxon>
        <taxon>Polyangia</taxon>
        <taxon>Nannocystales</taxon>
        <taxon>Nannocystaceae</taxon>
        <taxon>Enhygromyxa</taxon>
    </lineage>
</organism>
<evidence type="ECO:0000313" key="3">
    <source>
        <dbReference type="Proteomes" id="UP000031599"/>
    </source>
</evidence>
<proteinExistence type="predicted"/>
<evidence type="ECO:0000256" key="1">
    <source>
        <dbReference type="SAM" id="MobiDB-lite"/>
    </source>
</evidence>
<evidence type="ECO:0000313" key="2">
    <source>
        <dbReference type="EMBL" id="KIG16770.1"/>
    </source>
</evidence>
<sequence>MASWSESRGTTLVLTHARGPDRYARVSLVTKRTLLGVAHNVREARAEDATRSGREPEALGRGRMLSWRWLAEGEAEALLSARLRTLEALGYAVLGGESGEGRGPWDWLRDLVTRQLERREASDGDGEQHDEPAHQAHAGVASLRESLDRLGLEPSALIEGIASILELDERALREPTAATLRELEPELLEMLLPVWIEHESEQLRAIGKRWLALPATPYEIDVAVLERWAGGAGVLAASLAPRLEREGLSMLGPEALSRLARTAKDPRAKSVATRWRERLRPPVRAPG</sequence>
<accession>A0A0C2D511</accession>
<feature type="region of interest" description="Disordered" evidence="1">
    <location>
        <begin position="261"/>
        <end position="287"/>
    </location>
</feature>